<evidence type="ECO:0000313" key="15">
    <source>
        <dbReference type="RefSeq" id="XP_025411937.1"/>
    </source>
</evidence>
<dbReference type="InterPro" id="IPR000719">
    <property type="entry name" value="Prot_kinase_dom"/>
</dbReference>
<evidence type="ECO:0000256" key="9">
    <source>
        <dbReference type="ARBA" id="ARBA00033099"/>
    </source>
</evidence>
<dbReference type="AlphaFoldDB" id="A0A8B8FMP4"/>
<organism evidence="14 15">
    <name type="scientific">Sipha flava</name>
    <name type="common">yellow sugarcane aphid</name>
    <dbReference type="NCBI Taxonomy" id="143950"/>
    <lineage>
        <taxon>Eukaryota</taxon>
        <taxon>Metazoa</taxon>
        <taxon>Ecdysozoa</taxon>
        <taxon>Arthropoda</taxon>
        <taxon>Hexapoda</taxon>
        <taxon>Insecta</taxon>
        <taxon>Pterygota</taxon>
        <taxon>Neoptera</taxon>
        <taxon>Paraneoptera</taxon>
        <taxon>Hemiptera</taxon>
        <taxon>Sternorrhyncha</taxon>
        <taxon>Aphidomorpha</taxon>
        <taxon>Aphidoidea</taxon>
        <taxon>Aphididae</taxon>
        <taxon>Sipha</taxon>
    </lineage>
</organism>
<evidence type="ECO:0000259" key="13">
    <source>
        <dbReference type="PROSITE" id="PS51285"/>
    </source>
</evidence>
<keyword evidence="14" id="KW-1185">Reference proteome</keyword>
<dbReference type="FunFam" id="1.10.510.10:FF:000484">
    <property type="entry name" value="Serine/threonine-protein kinase greatwall, putative"/>
    <property type="match status" value="1"/>
</dbReference>
<evidence type="ECO:0000256" key="10">
    <source>
        <dbReference type="ARBA" id="ARBA00047899"/>
    </source>
</evidence>
<dbReference type="InterPro" id="IPR000961">
    <property type="entry name" value="AGC-kinase_C"/>
</dbReference>
<dbReference type="FunFam" id="3.30.200.20:FF:000550">
    <property type="entry name" value="Serine/threonine-protein kinase greatwall"/>
    <property type="match status" value="1"/>
</dbReference>
<evidence type="ECO:0000256" key="7">
    <source>
        <dbReference type="ARBA" id="ARBA00022777"/>
    </source>
</evidence>
<keyword evidence="8" id="KW-0067">ATP-binding</keyword>
<comment type="catalytic activity">
    <reaction evidence="10">
        <text>L-threonyl-[protein] + ATP = O-phospho-L-threonyl-[protein] + ADP + H(+)</text>
        <dbReference type="Rhea" id="RHEA:46608"/>
        <dbReference type="Rhea" id="RHEA-COMP:11060"/>
        <dbReference type="Rhea" id="RHEA-COMP:11605"/>
        <dbReference type="ChEBI" id="CHEBI:15378"/>
        <dbReference type="ChEBI" id="CHEBI:30013"/>
        <dbReference type="ChEBI" id="CHEBI:30616"/>
        <dbReference type="ChEBI" id="CHEBI:61977"/>
        <dbReference type="ChEBI" id="CHEBI:456216"/>
        <dbReference type="EC" id="2.7.11.1"/>
    </reaction>
</comment>
<dbReference type="PANTHER" id="PTHR24356">
    <property type="entry name" value="SERINE/THREONINE-PROTEIN KINASE"/>
    <property type="match status" value="1"/>
</dbReference>
<evidence type="ECO:0000256" key="1">
    <source>
        <dbReference type="ARBA" id="ARBA00009903"/>
    </source>
</evidence>
<dbReference type="OrthoDB" id="162894at2759"/>
<dbReference type="InterPro" id="IPR050236">
    <property type="entry name" value="Ser_Thr_kinase_AGC"/>
</dbReference>
<dbReference type="PROSITE" id="PS51285">
    <property type="entry name" value="AGC_KINASE_CTER"/>
    <property type="match status" value="1"/>
</dbReference>
<accession>A0A8B8FMP4</accession>
<evidence type="ECO:0000256" key="5">
    <source>
        <dbReference type="ARBA" id="ARBA00022679"/>
    </source>
</evidence>
<dbReference type="PANTHER" id="PTHR24356:SF1">
    <property type="entry name" value="SERINE_THREONINE-PROTEIN KINASE GREATWALL"/>
    <property type="match status" value="1"/>
</dbReference>
<dbReference type="GeneID" id="112684568"/>
<evidence type="ECO:0000259" key="12">
    <source>
        <dbReference type="PROSITE" id="PS50011"/>
    </source>
</evidence>
<dbReference type="GO" id="GO:0005524">
    <property type="term" value="F:ATP binding"/>
    <property type="evidence" value="ECO:0007669"/>
    <property type="project" value="UniProtKB-KW"/>
</dbReference>
<comment type="catalytic activity">
    <reaction evidence="11">
        <text>L-seryl-[protein] + ATP = O-phospho-L-seryl-[protein] + ADP + H(+)</text>
        <dbReference type="Rhea" id="RHEA:17989"/>
        <dbReference type="Rhea" id="RHEA-COMP:9863"/>
        <dbReference type="Rhea" id="RHEA-COMP:11604"/>
        <dbReference type="ChEBI" id="CHEBI:15378"/>
        <dbReference type="ChEBI" id="CHEBI:29999"/>
        <dbReference type="ChEBI" id="CHEBI:30616"/>
        <dbReference type="ChEBI" id="CHEBI:83421"/>
        <dbReference type="ChEBI" id="CHEBI:456216"/>
        <dbReference type="EC" id="2.7.11.1"/>
    </reaction>
</comment>
<protein>
    <recommendedName>
        <fullName evidence="3">Serine/threonine-protein kinase greatwall</fullName>
        <ecNumber evidence="2">2.7.11.1</ecNumber>
    </recommendedName>
    <alternativeName>
        <fullName evidence="9">Microtubule-associated serine/threonine-protein kinase-like</fullName>
    </alternativeName>
</protein>
<sequence length="590" mass="66139">MVDINEETFPYEKTLLNTIVKNTKETKHPEISDFNVIKPISRGAYGKVYLGHKKNKLDQMYAIKVMKKTDMINKNMITQVVNERNALALANSPFCVKLFYSLQTSSSIYLVMEYMVGGDVKSLLNAMGYFPEDVATFYIAEVALALQYLHSHGIVHRDLKPDNMLISGQGHIKLTDFGLSRITIHRDLEITDLLNNSPNVNTRTPGQLLSLTSHFSFGSNEKTHVSGFSMGFNMDLDEDDYNSSHVSGIVPFQSANNTLEGTTFYTCQNCSSSTDCECSVIKDKFYDTPCSTKNLSKRFKTSGTESLKRYKRRILPLRDLESNTLNSCGLTQQIKQVDLSNVGSNISNSAVKSVLKLKAEERLSSGRVAISTPVQCSRKRSYGDTPITLKTTRFCLPTPTQSPSFLKGAHMDELIMSPIATPYLPKLTPYRTPKSLRKGKRASDGRILGTPYYLAPELIQGIEHGSGVDWWALGVCLYEFMTGVVPFEGDTVQEIFEDILRRELEWPSGDQTLSKEAMEAIDGLMAINQNERFSGSDLRSSTELFSKIDWDNLLNEVPPFVPNPVSIDDTSYFMARNEQQHIQLSNIDLG</sequence>
<feature type="domain" description="Protein kinase" evidence="12">
    <location>
        <begin position="34"/>
        <end position="545"/>
    </location>
</feature>
<dbReference type="GO" id="GO:0005634">
    <property type="term" value="C:nucleus"/>
    <property type="evidence" value="ECO:0007669"/>
    <property type="project" value="TreeGrafter"/>
</dbReference>
<dbReference type="Pfam" id="PF00069">
    <property type="entry name" value="Pkinase"/>
    <property type="match status" value="2"/>
</dbReference>
<proteinExistence type="inferred from homology"/>
<evidence type="ECO:0000256" key="8">
    <source>
        <dbReference type="ARBA" id="ARBA00022840"/>
    </source>
</evidence>
<evidence type="ECO:0000313" key="14">
    <source>
        <dbReference type="Proteomes" id="UP000694846"/>
    </source>
</evidence>
<dbReference type="InterPro" id="IPR008271">
    <property type="entry name" value="Ser/Thr_kinase_AS"/>
</dbReference>
<evidence type="ECO:0000256" key="2">
    <source>
        <dbReference type="ARBA" id="ARBA00012513"/>
    </source>
</evidence>
<evidence type="ECO:0000256" key="11">
    <source>
        <dbReference type="ARBA" id="ARBA00048679"/>
    </source>
</evidence>
<comment type="similarity">
    <text evidence="1">Belongs to the protein kinase superfamily. AGC Ser/Thr protein kinase family.</text>
</comment>
<dbReference type="Gene3D" id="1.10.510.10">
    <property type="entry name" value="Transferase(Phosphotransferase) domain 1"/>
    <property type="match status" value="2"/>
</dbReference>
<keyword evidence="5" id="KW-0808">Transferase</keyword>
<dbReference type="Proteomes" id="UP000694846">
    <property type="component" value="Unplaced"/>
</dbReference>
<dbReference type="InterPro" id="IPR011009">
    <property type="entry name" value="Kinase-like_dom_sf"/>
</dbReference>
<evidence type="ECO:0000256" key="4">
    <source>
        <dbReference type="ARBA" id="ARBA00022527"/>
    </source>
</evidence>
<evidence type="ECO:0000256" key="6">
    <source>
        <dbReference type="ARBA" id="ARBA00022741"/>
    </source>
</evidence>
<dbReference type="EC" id="2.7.11.1" evidence="2"/>
<keyword evidence="6" id="KW-0547">Nucleotide-binding</keyword>
<gene>
    <name evidence="15" type="primary">LOC112684568</name>
</gene>
<keyword evidence="4" id="KW-0723">Serine/threonine-protein kinase</keyword>
<reference evidence="15" key="1">
    <citation type="submission" date="2025-08" db="UniProtKB">
        <authorList>
            <consortium name="RefSeq"/>
        </authorList>
    </citation>
    <scope>IDENTIFICATION</scope>
    <source>
        <tissue evidence="15">Whole body</tissue>
    </source>
</reference>
<evidence type="ECO:0000256" key="3">
    <source>
        <dbReference type="ARBA" id="ARBA00022148"/>
    </source>
</evidence>
<name>A0A8B8FMP4_9HEMI</name>
<dbReference type="PROSITE" id="PS00108">
    <property type="entry name" value="PROTEIN_KINASE_ST"/>
    <property type="match status" value="1"/>
</dbReference>
<dbReference type="GO" id="GO:0004674">
    <property type="term" value="F:protein serine/threonine kinase activity"/>
    <property type="evidence" value="ECO:0007669"/>
    <property type="project" value="UniProtKB-KW"/>
</dbReference>
<feature type="domain" description="AGC-kinase C-terminal" evidence="13">
    <location>
        <begin position="546"/>
        <end position="590"/>
    </location>
</feature>
<dbReference type="Gene3D" id="3.30.200.20">
    <property type="entry name" value="Phosphorylase Kinase, domain 1"/>
    <property type="match status" value="2"/>
</dbReference>
<dbReference type="CTD" id="45969"/>
<dbReference type="PROSITE" id="PS50011">
    <property type="entry name" value="PROTEIN_KINASE_DOM"/>
    <property type="match status" value="1"/>
</dbReference>
<dbReference type="SMART" id="SM00220">
    <property type="entry name" value="S_TKc"/>
    <property type="match status" value="1"/>
</dbReference>
<dbReference type="GO" id="GO:0035556">
    <property type="term" value="P:intracellular signal transduction"/>
    <property type="evidence" value="ECO:0007669"/>
    <property type="project" value="TreeGrafter"/>
</dbReference>
<dbReference type="SUPFAM" id="SSF56112">
    <property type="entry name" value="Protein kinase-like (PK-like)"/>
    <property type="match status" value="1"/>
</dbReference>
<keyword evidence="7 15" id="KW-0418">Kinase</keyword>
<dbReference type="RefSeq" id="XP_025411937.1">
    <property type="nucleotide sequence ID" value="XM_025556152.1"/>
</dbReference>